<evidence type="ECO:0000256" key="2">
    <source>
        <dbReference type="ARBA" id="ARBA00022614"/>
    </source>
</evidence>
<evidence type="ECO:0000256" key="5">
    <source>
        <dbReference type="ARBA" id="ARBA00022737"/>
    </source>
</evidence>
<evidence type="ECO:0000256" key="10">
    <source>
        <dbReference type="SAM" id="Phobius"/>
    </source>
</evidence>
<reference evidence="11" key="1">
    <citation type="submission" date="2022-08" db="EMBL/GenBank/DDBJ databases">
        <authorList>
            <person name="Gutierrez-Valencia J."/>
        </authorList>
    </citation>
    <scope>NUCLEOTIDE SEQUENCE</scope>
</reference>
<evidence type="ECO:0000313" key="11">
    <source>
        <dbReference type="EMBL" id="CAI0446810.1"/>
    </source>
</evidence>
<evidence type="ECO:0000256" key="4">
    <source>
        <dbReference type="ARBA" id="ARBA00022729"/>
    </source>
</evidence>
<evidence type="ECO:0000256" key="1">
    <source>
        <dbReference type="ARBA" id="ARBA00004479"/>
    </source>
</evidence>
<dbReference type="AlphaFoldDB" id="A0AAV0MKQ4"/>
<dbReference type="InterPro" id="IPR032675">
    <property type="entry name" value="LRR_dom_sf"/>
</dbReference>
<keyword evidence="7 10" id="KW-0472">Membrane</keyword>
<dbReference type="FunFam" id="3.80.10.10:FF:000041">
    <property type="entry name" value="LRR receptor-like serine/threonine-protein kinase ERECTA"/>
    <property type="match status" value="1"/>
</dbReference>
<comment type="caution">
    <text evidence="11">The sequence shown here is derived from an EMBL/GenBank/DDBJ whole genome shotgun (WGS) entry which is preliminary data.</text>
</comment>
<accession>A0AAV0MKQ4</accession>
<sequence length="250" mass="28221">ELVKRFLSFLPWEWCYLQHKPPESYSTLLVIDAALRLHIPTSWQSQLPERSLPFQQQLDWRDSSPARSSPQVRESLSPQQLLHWPNPARSVKLLQSRGVQRIQQPSGWRNAPGDRIDEQSAELCHQLHNLRGNIPASFGNMSSLKILSMTGNFLSGKVPSTLGELKSLSVLTLSKNCFSGGIPSSIFNLSYLTHVYLGLNQFHGSLPPDMGISLPNLQSFDVALNYDEGIFWYWAFGYFSVGLGCFFLLV</sequence>
<organism evidence="11 12">
    <name type="scientific">Linum tenue</name>
    <dbReference type="NCBI Taxonomy" id="586396"/>
    <lineage>
        <taxon>Eukaryota</taxon>
        <taxon>Viridiplantae</taxon>
        <taxon>Streptophyta</taxon>
        <taxon>Embryophyta</taxon>
        <taxon>Tracheophyta</taxon>
        <taxon>Spermatophyta</taxon>
        <taxon>Magnoliopsida</taxon>
        <taxon>eudicotyledons</taxon>
        <taxon>Gunneridae</taxon>
        <taxon>Pentapetalae</taxon>
        <taxon>rosids</taxon>
        <taxon>fabids</taxon>
        <taxon>Malpighiales</taxon>
        <taxon>Linaceae</taxon>
        <taxon>Linum</taxon>
    </lineage>
</organism>
<dbReference type="PANTHER" id="PTHR27000:SF777">
    <property type="entry name" value="PROTEIN KINASE DOMAIN-CONTAINING PROTEIN"/>
    <property type="match status" value="1"/>
</dbReference>
<evidence type="ECO:0000256" key="6">
    <source>
        <dbReference type="ARBA" id="ARBA00022989"/>
    </source>
</evidence>
<comment type="subcellular location">
    <subcellularLocation>
        <location evidence="1">Membrane</location>
        <topology evidence="1">Single-pass type I membrane protein</topology>
    </subcellularLocation>
</comment>
<dbReference type="EMBL" id="CAMGYJ010000007">
    <property type="protein sequence ID" value="CAI0446810.1"/>
    <property type="molecule type" value="Genomic_DNA"/>
</dbReference>
<dbReference type="Gene3D" id="3.80.10.10">
    <property type="entry name" value="Ribonuclease Inhibitor"/>
    <property type="match status" value="1"/>
</dbReference>
<dbReference type="PANTHER" id="PTHR27000">
    <property type="entry name" value="LEUCINE-RICH REPEAT RECEPTOR-LIKE PROTEIN KINASE FAMILY PROTEIN-RELATED"/>
    <property type="match status" value="1"/>
</dbReference>
<evidence type="ECO:0000313" key="12">
    <source>
        <dbReference type="Proteomes" id="UP001154282"/>
    </source>
</evidence>
<keyword evidence="5" id="KW-0677">Repeat</keyword>
<protein>
    <submittedName>
        <fullName evidence="11">Uncharacterized protein</fullName>
    </submittedName>
</protein>
<dbReference type="Pfam" id="PF00560">
    <property type="entry name" value="LRR_1"/>
    <property type="match status" value="2"/>
</dbReference>
<keyword evidence="4" id="KW-0732">Signal</keyword>
<dbReference type="Proteomes" id="UP001154282">
    <property type="component" value="Unassembled WGS sequence"/>
</dbReference>
<dbReference type="InterPro" id="IPR001611">
    <property type="entry name" value="Leu-rich_rpt"/>
</dbReference>
<dbReference type="GO" id="GO:0016020">
    <property type="term" value="C:membrane"/>
    <property type="evidence" value="ECO:0007669"/>
    <property type="project" value="UniProtKB-SubCell"/>
</dbReference>
<keyword evidence="6 10" id="KW-1133">Transmembrane helix</keyword>
<dbReference type="SUPFAM" id="SSF52058">
    <property type="entry name" value="L domain-like"/>
    <property type="match status" value="1"/>
</dbReference>
<keyword evidence="9" id="KW-0325">Glycoprotein</keyword>
<keyword evidence="12" id="KW-1185">Reference proteome</keyword>
<proteinExistence type="predicted"/>
<keyword evidence="8" id="KW-0675">Receptor</keyword>
<evidence type="ECO:0000256" key="8">
    <source>
        <dbReference type="ARBA" id="ARBA00023170"/>
    </source>
</evidence>
<evidence type="ECO:0000256" key="7">
    <source>
        <dbReference type="ARBA" id="ARBA00023136"/>
    </source>
</evidence>
<name>A0AAV0MKQ4_9ROSI</name>
<gene>
    <name evidence="11" type="ORF">LITE_LOCUS29163</name>
</gene>
<feature type="transmembrane region" description="Helical" evidence="10">
    <location>
        <begin position="231"/>
        <end position="249"/>
    </location>
</feature>
<keyword evidence="3 10" id="KW-0812">Transmembrane</keyword>
<keyword evidence="2" id="KW-0433">Leucine-rich repeat</keyword>
<evidence type="ECO:0000256" key="9">
    <source>
        <dbReference type="ARBA" id="ARBA00023180"/>
    </source>
</evidence>
<feature type="non-terminal residue" evidence="11">
    <location>
        <position position="1"/>
    </location>
</feature>
<evidence type="ECO:0000256" key="3">
    <source>
        <dbReference type="ARBA" id="ARBA00022692"/>
    </source>
</evidence>